<dbReference type="RefSeq" id="WP_093651996.1">
    <property type="nucleotide sequence ID" value="NZ_FNHI01000001.1"/>
</dbReference>
<organism evidence="3 4">
    <name type="scientific">Streptomyces wuyuanensis</name>
    <dbReference type="NCBI Taxonomy" id="1196353"/>
    <lineage>
        <taxon>Bacteria</taxon>
        <taxon>Bacillati</taxon>
        <taxon>Actinomycetota</taxon>
        <taxon>Actinomycetes</taxon>
        <taxon>Kitasatosporales</taxon>
        <taxon>Streptomycetaceae</taxon>
        <taxon>Streptomyces</taxon>
    </lineage>
</organism>
<dbReference type="EMBL" id="FNHI01000001">
    <property type="protein sequence ID" value="SDL79613.1"/>
    <property type="molecule type" value="Genomic_DNA"/>
</dbReference>
<reference evidence="4" key="1">
    <citation type="submission" date="2016-10" db="EMBL/GenBank/DDBJ databases">
        <authorList>
            <person name="Varghese N."/>
            <person name="Submissions S."/>
        </authorList>
    </citation>
    <scope>NUCLEOTIDE SEQUENCE [LARGE SCALE GENOMIC DNA]</scope>
    <source>
        <strain evidence="4">CGMCC 4.7042</strain>
    </source>
</reference>
<dbReference type="STRING" id="1196353.SAMN05444921_101386"/>
<proteinExistence type="predicted"/>
<evidence type="ECO:0000256" key="1">
    <source>
        <dbReference type="SAM" id="MobiDB-lite"/>
    </source>
</evidence>
<evidence type="ECO:0000313" key="3">
    <source>
        <dbReference type="EMBL" id="SDL79613.1"/>
    </source>
</evidence>
<dbReference type="OrthoDB" id="4336300at2"/>
<protein>
    <recommendedName>
        <fullName evidence="5">Secreted protein</fullName>
    </recommendedName>
</protein>
<dbReference type="GeneID" id="40827720"/>
<feature type="chain" id="PRO_5011695969" description="Secreted protein" evidence="2">
    <location>
        <begin position="28"/>
        <end position="93"/>
    </location>
</feature>
<gene>
    <name evidence="3" type="ORF">SAMN05444921_101386</name>
</gene>
<sequence>MAVSLRVRRLVAGAAAVGVLLGGVSFASSGSAAASSVPAPPARAAQSVGDSGGPDWDRCEWRKGHWKQKWVKDRWEDEWVRGRWDCRDGDERD</sequence>
<feature type="region of interest" description="Disordered" evidence="1">
    <location>
        <begin position="30"/>
        <end position="56"/>
    </location>
</feature>
<keyword evidence="4" id="KW-1185">Reference proteome</keyword>
<feature type="signal peptide" evidence="2">
    <location>
        <begin position="1"/>
        <end position="27"/>
    </location>
</feature>
<keyword evidence="2" id="KW-0732">Signal</keyword>
<accession>A0A1G9MZN6</accession>
<evidence type="ECO:0000256" key="2">
    <source>
        <dbReference type="SAM" id="SignalP"/>
    </source>
</evidence>
<evidence type="ECO:0008006" key="5">
    <source>
        <dbReference type="Google" id="ProtNLM"/>
    </source>
</evidence>
<dbReference type="AlphaFoldDB" id="A0A1G9MZN6"/>
<dbReference type="Proteomes" id="UP000199063">
    <property type="component" value="Unassembled WGS sequence"/>
</dbReference>
<name>A0A1G9MZN6_9ACTN</name>
<feature type="compositionally biased region" description="Low complexity" evidence="1">
    <location>
        <begin position="30"/>
        <end position="45"/>
    </location>
</feature>
<evidence type="ECO:0000313" key="4">
    <source>
        <dbReference type="Proteomes" id="UP000199063"/>
    </source>
</evidence>